<proteinExistence type="predicted"/>
<accession>A0A679IYU5</accession>
<feature type="signal peptide" evidence="1">
    <location>
        <begin position="1"/>
        <end position="19"/>
    </location>
</feature>
<reference evidence="2" key="1">
    <citation type="submission" date="2019-12" db="EMBL/GenBank/DDBJ databases">
        <authorList>
            <person name="Cremers G."/>
        </authorList>
    </citation>
    <scope>NUCLEOTIDE SEQUENCE</scope>
    <source>
        <strain evidence="2">Mbul1</strain>
    </source>
</reference>
<name>A0A679IYU5_9HYPH</name>
<gene>
    <name evidence="2" type="ORF">MBUL_01663</name>
</gene>
<evidence type="ECO:0000313" key="2">
    <source>
        <dbReference type="EMBL" id="CAA2102394.1"/>
    </source>
</evidence>
<dbReference type="EMBL" id="LR743504">
    <property type="protein sequence ID" value="CAA2102394.1"/>
    <property type="molecule type" value="Genomic_DNA"/>
</dbReference>
<protein>
    <submittedName>
        <fullName evidence="2">Uncharacterized protein</fullName>
    </submittedName>
</protein>
<evidence type="ECO:0000256" key="1">
    <source>
        <dbReference type="SAM" id="SignalP"/>
    </source>
</evidence>
<keyword evidence="1" id="KW-0732">Signal</keyword>
<dbReference type="AlphaFoldDB" id="A0A679IYU5"/>
<organism evidence="2">
    <name type="scientific">Methylobacterium bullatum</name>
    <dbReference type="NCBI Taxonomy" id="570505"/>
    <lineage>
        <taxon>Bacteria</taxon>
        <taxon>Pseudomonadati</taxon>
        <taxon>Pseudomonadota</taxon>
        <taxon>Alphaproteobacteria</taxon>
        <taxon>Hyphomicrobiales</taxon>
        <taxon>Methylobacteriaceae</taxon>
        <taxon>Methylobacterium</taxon>
    </lineage>
</organism>
<feature type="chain" id="PRO_5025429475" evidence="1">
    <location>
        <begin position="20"/>
        <end position="195"/>
    </location>
</feature>
<sequence length="195" mass="21177">MLRPCILFAACLAAIPVRAAPIEENEPLVMRIIFEDCLGYIRHGRTPFQGLATRPASREAIDTIPHRAPDREKAVELVSPRYVASWGQDGHGRHCLIRTVWQAEPDARPMRLGVRRDGFLQRVDARARAEGLTTGAMADAFTPISVSFWSEGETGQDRGPLRPVSFSLVASAADEARGLADAGVIAMGGPPQGRP</sequence>